<accession>A0A8J3IX70</accession>
<sequence length="330" mass="36075">MRRLATALAVLLAAALTGCGGTSAHHTTTGAGTPRPIATDRGPLDGGPVRPPARGAYLGAYAKPDPVTQPGRIMAVDDLQGQLGRRLDVVHTYRKWADPFDTASDRAFQAGGAVLLYSWAGTDTHQITAGRYDGLIARRARQIRAMGRPVLLEWRWEMDRPNLRAQMGSPAEYVAAWRHLRGVFAAQHVTNASWVWCPTADGFAAGGDAPAFYPGDDEVDWLCVDAYPGRRVRPLSTVLAPFLTWARGHRKPIIVGEYGAPKSYGPAVRAEWLRGAAAEFKANPQIRAACYYDSDPDRDRPVERYALRGDPAALRAFADMARDPWFNPKS</sequence>
<evidence type="ECO:0000256" key="4">
    <source>
        <dbReference type="PROSITE-ProRule" id="PRU01100"/>
    </source>
</evidence>
<evidence type="ECO:0000256" key="2">
    <source>
        <dbReference type="ARBA" id="ARBA00022801"/>
    </source>
</evidence>
<dbReference type="PANTHER" id="PTHR40079:SF4">
    <property type="entry name" value="GH26 DOMAIN-CONTAINING PROTEIN-RELATED"/>
    <property type="match status" value="1"/>
</dbReference>
<keyword evidence="6" id="KW-0732">Signal</keyword>
<evidence type="ECO:0000313" key="8">
    <source>
        <dbReference type="EMBL" id="GID10335.1"/>
    </source>
</evidence>
<protein>
    <recommendedName>
        <fullName evidence="7">GH26 domain-containing protein</fullName>
    </recommendedName>
</protein>
<comment type="similarity">
    <text evidence="1 4">Belongs to the glycosyl hydrolase 26 family.</text>
</comment>
<dbReference type="RefSeq" id="WP_203655559.1">
    <property type="nucleotide sequence ID" value="NZ_BAAAZM010000003.1"/>
</dbReference>
<dbReference type="EMBL" id="BOMB01000007">
    <property type="protein sequence ID" value="GID10335.1"/>
    <property type="molecule type" value="Genomic_DNA"/>
</dbReference>
<dbReference type="GO" id="GO:0016985">
    <property type="term" value="F:mannan endo-1,4-beta-mannosidase activity"/>
    <property type="evidence" value="ECO:0007669"/>
    <property type="project" value="InterPro"/>
</dbReference>
<feature type="domain" description="GH26" evidence="7">
    <location>
        <begin position="3"/>
        <end position="317"/>
    </location>
</feature>
<feature type="region of interest" description="Disordered" evidence="5">
    <location>
        <begin position="21"/>
        <end position="49"/>
    </location>
</feature>
<evidence type="ECO:0000256" key="3">
    <source>
        <dbReference type="ARBA" id="ARBA00023295"/>
    </source>
</evidence>
<dbReference type="InterPro" id="IPR017853">
    <property type="entry name" value="GH"/>
</dbReference>
<dbReference type="InterPro" id="IPR000805">
    <property type="entry name" value="Glyco_hydro_26"/>
</dbReference>
<gene>
    <name evidence="8" type="ORF">Aru02nite_12240</name>
</gene>
<feature type="active site" description="Nucleophile" evidence="4">
    <location>
        <position position="257"/>
    </location>
</feature>
<dbReference type="AlphaFoldDB" id="A0A8J3IX70"/>
<proteinExistence type="inferred from homology"/>
<dbReference type="SUPFAM" id="SSF51445">
    <property type="entry name" value="(Trans)glycosidases"/>
    <property type="match status" value="1"/>
</dbReference>
<evidence type="ECO:0000259" key="7">
    <source>
        <dbReference type="PROSITE" id="PS51764"/>
    </source>
</evidence>
<feature type="active site" description="Proton donor" evidence="4">
    <location>
        <position position="157"/>
    </location>
</feature>
<dbReference type="InterPro" id="IPR022790">
    <property type="entry name" value="GH26_dom"/>
</dbReference>
<keyword evidence="2 4" id="KW-0378">Hydrolase</keyword>
<comment type="caution">
    <text evidence="8">The sequence shown here is derived from an EMBL/GenBank/DDBJ whole genome shotgun (WGS) entry which is preliminary data.</text>
</comment>
<keyword evidence="3 4" id="KW-0326">Glycosidase</keyword>
<keyword evidence="9" id="KW-1185">Reference proteome</keyword>
<organism evidence="8 9">
    <name type="scientific">Actinocatenispora rupis</name>
    <dbReference type="NCBI Taxonomy" id="519421"/>
    <lineage>
        <taxon>Bacteria</taxon>
        <taxon>Bacillati</taxon>
        <taxon>Actinomycetota</taxon>
        <taxon>Actinomycetes</taxon>
        <taxon>Micromonosporales</taxon>
        <taxon>Micromonosporaceae</taxon>
        <taxon>Actinocatenispora</taxon>
    </lineage>
</organism>
<dbReference type="Proteomes" id="UP000612808">
    <property type="component" value="Unassembled WGS sequence"/>
</dbReference>
<feature type="chain" id="PRO_5035168095" description="GH26 domain-containing protein" evidence="6">
    <location>
        <begin position="25"/>
        <end position="330"/>
    </location>
</feature>
<feature type="signal peptide" evidence="6">
    <location>
        <begin position="1"/>
        <end position="24"/>
    </location>
</feature>
<dbReference type="GO" id="GO:0006080">
    <property type="term" value="P:substituted mannan metabolic process"/>
    <property type="evidence" value="ECO:0007669"/>
    <property type="project" value="InterPro"/>
</dbReference>
<dbReference type="PANTHER" id="PTHR40079">
    <property type="entry name" value="MANNAN ENDO-1,4-BETA-MANNOSIDASE E-RELATED"/>
    <property type="match status" value="1"/>
</dbReference>
<evidence type="ECO:0000313" key="9">
    <source>
        <dbReference type="Proteomes" id="UP000612808"/>
    </source>
</evidence>
<feature type="compositionally biased region" description="Low complexity" evidence="5">
    <location>
        <begin position="21"/>
        <end position="33"/>
    </location>
</feature>
<reference evidence="8" key="1">
    <citation type="submission" date="2021-01" db="EMBL/GenBank/DDBJ databases">
        <title>Whole genome shotgun sequence of Actinocatenispora rupis NBRC 107355.</title>
        <authorList>
            <person name="Komaki H."/>
            <person name="Tamura T."/>
        </authorList>
    </citation>
    <scope>NUCLEOTIDE SEQUENCE</scope>
    <source>
        <strain evidence="8">NBRC 107355</strain>
    </source>
</reference>
<dbReference type="PROSITE" id="PS51257">
    <property type="entry name" value="PROKAR_LIPOPROTEIN"/>
    <property type="match status" value="1"/>
</dbReference>
<dbReference type="PROSITE" id="PS51764">
    <property type="entry name" value="GH26"/>
    <property type="match status" value="1"/>
</dbReference>
<evidence type="ECO:0000256" key="5">
    <source>
        <dbReference type="SAM" id="MobiDB-lite"/>
    </source>
</evidence>
<evidence type="ECO:0000256" key="6">
    <source>
        <dbReference type="SAM" id="SignalP"/>
    </source>
</evidence>
<evidence type="ECO:0000256" key="1">
    <source>
        <dbReference type="ARBA" id="ARBA00007754"/>
    </source>
</evidence>
<dbReference type="Gene3D" id="3.20.20.80">
    <property type="entry name" value="Glycosidases"/>
    <property type="match status" value="1"/>
</dbReference>
<name>A0A8J3IX70_9ACTN</name>